<evidence type="ECO:0000313" key="1">
    <source>
        <dbReference type="EMBL" id="KAI4323569.1"/>
    </source>
</evidence>
<dbReference type="Proteomes" id="UP000828941">
    <property type="component" value="Chromosome 9"/>
</dbReference>
<name>A0ACB9MJA3_BAUVA</name>
<proteinExistence type="predicted"/>
<accession>A0ACB9MJA3</accession>
<keyword evidence="2" id="KW-1185">Reference proteome</keyword>
<comment type="caution">
    <text evidence="1">The sequence shown here is derived from an EMBL/GenBank/DDBJ whole genome shotgun (WGS) entry which is preliminary data.</text>
</comment>
<gene>
    <name evidence="1" type="ORF">L6164_023164</name>
</gene>
<reference evidence="1 2" key="1">
    <citation type="journal article" date="2022" name="DNA Res.">
        <title>Chromosomal-level genome assembly of the orchid tree Bauhinia variegata (Leguminosae; Cercidoideae) supports the allotetraploid origin hypothesis of Bauhinia.</title>
        <authorList>
            <person name="Zhong Y."/>
            <person name="Chen Y."/>
            <person name="Zheng D."/>
            <person name="Pang J."/>
            <person name="Liu Y."/>
            <person name="Luo S."/>
            <person name="Meng S."/>
            <person name="Qian L."/>
            <person name="Wei D."/>
            <person name="Dai S."/>
            <person name="Zhou R."/>
        </authorList>
    </citation>
    <scope>NUCLEOTIDE SEQUENCE [LARGE SCALE GENOMIC DNA]</scope>
    <source>
        <strain evidence="1">BV-YZ2020</strain>
    </source>
</reference>
<organism evidence="1 2">
    <name type="scientific">Bauhinia variegata</name>
    <name type="common">Purple orchid tree</name>
    <name type="synonym">Phanera variegata</name>
    <dbReference type="NCBI Taxonomy" id="167791"/>
    <lineage>
        <taxon>Eukaryota</taxon>
        <taxon>Viridiplantae</taxon>
        <taxon>Streptophyta</taxon>
        <taxon>Embryophyta</taxon>
        <taxon>Tracheophyta</taxon>
        <taxon>Spermatophyta</taxon>
        <taxon>Magnoliopsida</taxon>
        <taxon>eudicotyledons</taxon>
        <taxon>Gunneridae</taxon>
        <taxon>Pentapetalae</taxon>
        <taxon>rosids</taxon>
        <taxon>fabids</taxon>
        <taxon>Fabales</taxon>
        <taxon>Fabaceae</taxon>
        <taxon>Cercidoideae</taxon>
        <taxon>Cercideae</taxon>
        <taxon>Bauhiniinae</taxon>
        <taxon>Bauhinia</taxon>
    </lineage>
</organism>
<evidence type="ECO:0000313" key="2">
    <source>
        <dbReference type="Proteomes" id="UP000828941"/>
    </source>
</evidence>
<dbReference type="EMBL" id="CM039434">
    <property type="protein sequence ID" value="KAI4323569.1"/>
    <property type="molecule type" value="Genomic_DNA"/>
</dbReference>
<protein>
    <submittedName>
        <fullName evidence="1">Uncharacterized protein</fullName>
    </submittedName>
</protein>
<sequence length="84" mass="9595">MTVRKIDCIVTVRLEIGIIHTSLSFLSSFALIQYTNLRIPIINFTPHQKIPGVSDFIPFSSIGQQGNWEHDVNDDLWEVEPGWV</sequence>